<evidence type="ECO:0000313" key="2">
    <source>
        <dbReference type="Proteomes" id="UP000729402"/>
    </source>
</evidence>
<name>A0A8J6BVY7_ZIZPA</name>
<dbReference type="AlphaFoldDB" id="A0A8J6BVY7"/>
<gene>
    <name evidence="1" type="ORF">GUJ93_ZPchr0012g20028</name>
</gene>
<accession>A0A8J6BVY7</accession>
<keyword evidence="2" id="KW-1185">Reference proteome</keyword>
<evidence type="ECO:0000313" key="1">
    <source>
        <dbReference type="EMBL" id="KAG8094510.1"/>
    </source>
</evidence>
<reference evidence="1" key="1">
    <citation type="journal article" date="2021" name="bioRxiv">
        <title>Whole Genome Assembly and Annotation of Northern Wild Rice, Zizania palustris L., Supports a Whole Genome Duplication in the Zizania Genus.</title>
        <authorList>
            <person name="Haas M."/>
            <person name="Kono T."/>
            <person name="Macchietto M."/>
            <person name="Millas R."/>
            <person name="McGilp L."/>
            <person name="Shao M."/>
            <person name="Duquette J."/>
            <person name="Hirsch C.N."/>
            <person name="Kimball J."/>
        </authorList>
    </citation>
    <scope>NUCLEOTIDE SEQUENCE</scope>
    <source>
        <tissue evidence="1">Fresh leaf tissue</tissue>
    </source>
</reference>
<organism evidence="1 2">
    <name type="scientific">Zizania palustris</name>
    <name type="common">Northern wild rice</name>
    <dbReference type="NCBI Taxonomy" id="103762"/>
    <lineage>
        <taxon>Eukaryota</taxon>
        <taxon>Viridiplantae</taxon>
        <taxon>Streptophyta</taxon>
        <taxon>Embryophyta</taxon>
        <taxon>Tracheophyta</taxon>
        <taxon>Spermatophyta</taxon>
        <taxon>Magnoliopsida</taxon>
        <taxon>Liliopsida</taxon>
        <taxon>Poales</taxon>
        <taxon>Poaceae</taxon>
        <taxon>BOP clade</taxon>
        <taxon>Oryzoideae</taxon>
        <taxon>Oryzeae</taxon>
        <taxon>Zizaniinae</taxon>
        <taxon>Zizania</taxon>
    </lineage>
</organism>
<protein>
    <submittedName>
        <fullName evidence="1">Uncharacterized protein</fullName>
    </submittedName>
</protein>
<dbReference type="Proteomes" id="UP000729402">
    <property type="component" value="Unassembled WGS sequence"/>
</dbReference>
<comment type="caution">
    <text evidence="1">The sequence shown here is derived from an EMBL/GenBank/DDBJ whole genome shotgun (WGS) entry which is preliminary data.</text>
</comment>
<reference evidence="1" key="2">
    <citation type="submission" date="2021-02" db="EMBL/GenBank/DDBJ databases">
        <authorList>
            <person name="Kimball J.A."/>
            <person name="Haas M.W."/>
            <person name="Macchietto M."/>
            <person name="Kono T."/>
            <person name="Duquette J."/>
            <person name="Shao M."/>
        </authorList>
    </citation>
    <scope>NUCLEOTIDE SEQUENCE</scope>
    <source>
        <tissue evidence="1">Fresh leaf tissue</tissue>
    </source>
</reference>
<proteinExistence type="predicted"/>
<dbReference type="EMBL" id="JAAALK010000080">
    <property type="protein sequence ID" value="KAG8094510.1"/>
    <property type="molecule type" value="Genomic_DNA"/>
</dbReference>
<sequence>MISEVALAFSLPILVKVPRVDLLLGPWAVWSLPSVVIESMASEAMVTVLEEDGTTPGDVGMVGLVLAPSGEDAAMVLEAGGDPSVTKEATAGAMVEGDDAELFWAQYALEAGCMVTLEAKVEAFLHERDDLLAWNTEGSCRTTTIETSTTITMVTTENATQMVEEVERQAIVLRTMVEETREAERAARRAFDMTEESTESFVVEYRSKLFSND</sequence>